<dbReference type="PANTHER" id="PTHR37292:SF2">
    <property type="entry name" value="DUF262 DOMAIN-CONTAINING PROTEIN"/>
    <property type="match status" value="1"/>
</dbReference>
<keyword evidence="3" id="KW-1185">Reference proteome</keyword>
<comment type="caution">
    <text evidence="2">The sequence shown here is derived from an EMBL/GenBank/DDBJ whole genome shotgun (WGS) entry which is preliminary data.</text>
</comment>
<name>A0A437M257_9PROT</name>
<protein>
    <submittedName>
        <fullName evidence="2">DUF262 domain-containing protein</fullName>
    </submittedName>
</protein>
<organism evidence="2 3">
    <name type="scientific">Rhodovarius crocodyli</name>
    <dbReference type="NCBI Taxonomy" id="1979269"/>
    <lineage>
        <taxon>Bacteria</taxon>
        <taxon>Pseudomonadati</taxon>
        <taxon>Pseudomonadota</taxon>
        <taxon>Alphaproteobacteria</taxon>
        <taxon>Acetobacterales</taxon>
        <taxon>Roseomonadaceae</taxon>
        <taxon>Rhodovarius</taxon>
    </lineage>
</organism>
<sequence>MVTPRGQAPAASARPDIISLDILLKDVDEGRVQIPRFQRPYVWTPQMMRELFESVLSGYPIGSLLFWEPKDTDVRLMPKIGPLPAPKRGHSVSLVLDGHQRLATLYGVLRLESADPRSATPAEQHWWLGYDLIAQETRQMRFPDDFENPTILPFRIVLKTSEFIRFARLVDASNLSSPEKVLLLDRADGVQRAIRDYRIALTIMRDGSVDDAVGIFSRINRSGRAMTADQMAVALTYHEDFNLEEALDRILGDLEPYGFGDVSRTIVLQSLLHAAGRNFVKPNFDNLRERVTREKLKESVESVSRSLQQACVFLNESIGFSTGRLLPYALQLLLLGIFFRQNNHTPQNLPDDIDKNLRRWFWATSFEGWFASANSSEVEGAVANMEMYARSEGHGPSTASFEAFFIDRPLRPFPKTFDRRSARIRAMLLVQMARTPLVDPITDDAINGSELMSDPDRRDLPYVFRPAGTRSARSPANRILLPRTHGSAVRDLLAGRAGNKAALLSHGIDDAALAALRSRDVDAFVAAREAALMDHENTFLQQFALTMGDSTLRSEDEIDIDEN</sequence>
<dbReference type="OrthoDB" id="9798761at2"/>
<evidence type="ECO:0000313" key="2">
    <source>
        <dbReference type="EMBL" id="RVT91692.1"/>
    </source>
</evidence>
<dbReference type="InterPro" id="IPR004919">
    <property type="entry name" value="GmrSD_N"/>
</dbReference>
<feature type="domain" description="GmrSD restriction endonucleases N-terminal" evidence="1">
    <location>
        <begin position="23"/>
        <end position="229"/>
    </location>
</feature>
<dbReference type="AlphaFoldDB" id="A0A437M257"/>
<dbReference type="EMBL" id="SACL01000009">
    <property type="protein sequence ID" value="RVT91692.1"/>
    <property type="molecule type" value="Genomic_DNA"/>
</dbReference>
<evidence type="ECO:0000259" key="1">
    <source>
        <dbReference type="Pfam" id="PF03235"/>
    </source>
</evidence>
<dbReference type="PANTHER" id="PTHR37292">
    <property type="entry name" value="VNG6097C"/>
    <property type="match status" value="1"/>
</dbReference>
<gene>
    <name evidence="2" type="ORF">EOD42_20415</name>
</gene>
<proteinExistence type="predicted"/>
<evidence type="ECO:0000313" key="3">
    <source>
        <dbReference type="Proteomes" id="UP000282957"/>
    </source>
</evidence>
<accession>A0A437M257</accession>
<reference evidence="2 3" key="1">
    <citation type="submission" date="2019-01" db="EMBL/GenBank/DDBJ databases">
        <authorList>
            <person name="Chen W.-M."/>
        </authorList>
    </citation>
    <scope>NUCLEOTIDE SEQUENCE [LARGE SCALE GENOMIC DNA]</scope>
    <source>
        <strain evidence="2 3">CCP-6</strain>
    </source>
</reference>
<dbReference type="Pfam" id="PF03235">
    <property type="entry name" value="GmrSD_N"/>
    <property type="match status" value="1"/>
</dbReference>
<dbReference type="Proteomes" id="UP000282957">
    <property type="component" value="Unassembled WGS sequence"/>
</dbReference>